<dbReference type="InterPro" id="IPR029063">
    <property type="entry name" value="SAM-dependent_MTases_sf"/>
</dbReference>
<name>A0A6N9Z7C7_9BIFI</name>
<feature type="domain" description="Methyltransferase type 11" evidence="5">
    <location>
        <begin position="147"/>
        <end position="238"/>
    </location>
</feature>
<keyword evidence="2 6" id="KW-0489">Methyltransferase</keyword>
<comment type="caution">
    <text evidence="6">The sequence shown here is derived from an EMBL/GenBank/DDBJ whole genome shotgun (WGS) entry which is preliminary data.</text>
</comment>
<reference evidence="6 7" key="1">
    <citation type="submission" date="2019-10" db="EMBL/GenBank/DDBJ databases">
        <title>Bifidobacterium from non-human primates.</title>
        <authorList>
            <person name="Modesto M."/>
        </authorList>
    </citation>
    <scope>NUCLEOTIDE SEQUENCE [LARGE SCALE GENOMIC DNA]</scope>
    <source>
        <strain evidence="6 7">TRE17</strain>
    </source>
</reference>
<dbReference type="Proteomes" id="UP000469194">
    <property type="component" value="Unassembled WGS sequence"/>
</dbReference>
<dbReference type="CDD" id="cd02440">
    <property type="entry name" value="AdoMet_MTases"/>
    <property type="match status" value="1"/>
</dbReference>
<keyword evidence="3 6" id="KW-0808">Transferase</keyword>
<evidence type="ECO:0000259" key="5">
    <source>
        <dbReference type="Pfam" id="PF08241"/>
    </source>
</evidence>
<dbReference type="GO" id="GO:0008757">
    <property type="term" value="F:S-adenosylmethionine-dependent methyltransferase activity"/>
    <property type="evidence" value="ECO:0007669"/>
    <property type="project" value="InterPro"/>
</dbReference>
<dbReference type="GO" id="GO:0032259">
    <property type="term" value="P:methylation"/>
    <property type="evidence" value="ECO:0007669"/>
    <property type="project" value="UniProtKB-KW"/>
</dbReference>
<dbReference type="EMBL" id="WHZW01000022">
    <property type="protein sequence ID" value="NEG90300.1"/>
    <property type="molecule type" value="Genomic_DNA"/>
</dbReference>
<proteinExistence type="inferred from homology"/>
<dbReference type="PANTHER" id="PTHR44942">
    <property type="entry name" value="METHYLTRANSF_11 DOMAIN-CONTAINING PROTEIN"/>
    <property type="match status" value="1"/>
</dbReference>
<comment type="similarity">
    <text evidence="1">Belongs to the methyltransferase superfamily.</text>
</comment>
<evidence type="ECO:0000256" key="4">
    <source>
        <dbReference type="SAM" id="MobiDB-lite"/>
    </source>
</evidence>
<evidence type="ECO:0000256" key="3">
    <source>
        <dbReference type="ARBA" id="ARBA00022679"/>
    </source>
</evidence>
<dbReference type="InterPro" id="IPR051052">
    <property type="entry name" value="Diverse_substrate_MTase"/>
</dbReference>
<dbReference type="InterPro" id="IPR013216">
    <property type="entry name" value="Methyltransf_11"/>
</dbReference>
<evidence type="ECO:0000256" key="1">
    <source>
        <dbReference type="ARBA" id="ARBA00008361"/>
    </source>
</evidence>
<evidence type="ECO:0000313" key="6">
    <source>
        <dbReference type="EMBL" id="NEG90300.1"/>
    </source>
</evidence>
<evidence type="ECO:0000256" key="2">
    <source>
        <dbReference type="ARBA" id="ARBA00022603"/>
    </source>
</evidence>
<dbReference type="AlphaFoldDB" id="A0A6N9Z7C7"/>
<dbReference type="Pfam" id="PF08241">
    <property type="entry name" value="Methyltransf_11"/>
    <property type="match status" value="1"/>
</dbReference>
<dbReference type="PANTHER" id="PTHR44942:SF4">
    <property type="entry name" value="METHYLTRANSFERASE TYPE 11 DOMAIN-CONTAINING PROTEIN"/>
    <property type="match status" value="1"/>
</dbReference>
<sequence length="380" mass="40599">MSSSMGSLSGLVNSLTMVVELTVMTPAWHRFGTSCGRCSDAIAGACGTFVWGRVRERGERWAAPPEICDYAGARRTKEADAMAERRDDTSGENMPAWSAGEPHMPARGRRTEFHGKAQAYDRARPGYPDAAMRYIASLLPAGARIADIGAGTGKFTVPLARLGYGIAAVEPDADMRGVLVDVVRPYPNVTVADGTAEHTGLPDRSVDAIACAQALHWFDHDAFLAECARIGRGGSFLLISVYNSTSFDSAMMRGVDPGVPGAVANADGDSTGSANAGVGAPLVVSAGDVADIGVSARHFRDTAAAFFTHPTIRRFPNPIRYTRETWRTYMDSHSHSPLPTDPAYPAHRVWVDAIFDARAVGGILTDDNITMIASERIAIR</sequence>
<evidence type="ECO:0000313" key="7">
    <source>
        <dbReference type="Proteomes" id="UP000469194"/>
    </source>
</evidence>
<organism evidence="6 7">
    <name type="scientific">Bifidobacterium aerophilum</name>
    <dbReference type="NCBI Taxonomy" id="1798155"/>
    <lineage>
        <taxon>Bacteria</taxon>
        <taxon>Bacillati</taxon>
        <taxon>Actinomycetota</taxon>
        <taxon>Actinomycetes</taxon>
        <taxon>Bifidobacteriales</taxon>
        <taxon>Bifidobacteriaceae</taxon>
        <taxon>Bifidobacterium</taxon>
    </lineage>
</organism>
<feature type="region of interest" description="Disordered" evidence="4">
    <location>
        <begin position="83"/>
        <end position="108"/>
    </location>
</feature>
<gene>
    <name evidence="6" type="ORF">GFD25_09965</name>
</gene>
<keyword evidence="7" id="KW-1185">Reference proteome</keyword>
<dbReference type="SUPFAM" id="SSF53335">
    <property type="entry name" value="S-adenosyl-L-methionine-dependent methyltransferases"/>
    <property type="match status" value="1"/>
</dbReference>
<protein>
    <submittedName>
        <fullName evidence="6">Methyltransferase domain-containing protein</fullName>
    </submittedName>
</protein>
<accession>A0A6N9Z7C7</accession>
<dbReference type="Gene3D" id="3.40.50.150">
    <property type="entry name" value="Vaccinia Virus protein VP39"/>
    <property type="match status" value="1"/>
</dbReference>